<name>A0A8H4QZQ1_9AGAR</name>
<sequence length="444" mass="49035">MSQNSSRKGFSFFAMVGGVMALLKIKGKYDEYRQAANDDEEGRVALTSAPLDTTLHGHSNIALLDTEIPNSSVRTKKKKACCMCCGYDCSLLWKAIAIVLGLYTLYYGFKAIRWAMTDAPTGLENMPEFSTSLGCMEAPHIYNGSQVINMIPLRETAQDHAFDVHGPSVGTVTIYDGPADATEVKYETTIRTDNKDMLQNIQFLTQDYNDDGTIHRSRLFIETGIDADHCMRFDVNVYIPPNLKKFHISSHAATTHIQFAPGARIANTEKVYVTLYSVSDKNIIRPSSDVVAKSQTYEIYHGYIVGEASVARELEVSTQRGGGISNVKITPTLPADPEHPEKATIMTTTGAGRSDFEIVSRKAFHRQIEGIHTSTKNGDLYLTYRQAVIDGKIKLEAKSYTVTGASKFASPISDTQGQWTHYVGDKDGADTISVNSRGWIGLYF</sequence>
<evidence type="ECO:0000313" key="3">
    <source>
        <dbReference type="Proteomes" id="UP000521872"/>
    </source>
</evidence>
<dbReference type="AlphaFoldDB" id="A0A8H4QZQ1"/>
<comment type="caution">
    <text evidence="2">The sequence shown here is derived from an EMBL/GenBank/DDBJ whole genome shotgun (WGS) entry which is preliminary data.</text>
</comment>
<protein>
    <submittedName>
        <fullName evidence="2">Uncharacterized protein</fullName>
    </submittedName>
</protein>
<gene>
    <name evidence="2" type="ORF">D9613_000253</name>
</gene>
<accession>A0A8H4QZQ1</accession>
<keyword evidence="1" id="KW-0472">Membrane</keyword>
<organism evidence="2 3">
    <name type="scientific">Agrocybe pediades</name>
    <dbReference type="NCBI Taxonomy" id="84607"/>
    <lineage>
        <taxon>Eukaryota</taxon>
        <taxon>Fungi</taxon>
        <taxon>Dikarya</taxon>
        <taxon>Basidiomycota</taxon>
        <taxon>Agaricomycotina</taxon>
        <taxon>Agaricomycetes</taxon>
        <taxon>Agaricomycetidae</taxon>
        <taxon>Agaricales</taxon>
        <taxon>Agaricineae</taxon>
        <taxon>Strophariaceae</taxon>
        <taxon>Agrocybe</taxon>
    </lineage>
</organism>
<keyword evidence="3" id="KW-1185">Reference proteome</keyword>
<evidence type="ECO:0000256" key="1">
    <source>
        <dbReference type="SAM" id="Phobius"/>
    </source>
</evidence>
<keyword evidence="1" id="KW-0812">Transmembrane</keyword>
<evidence type="ECO:0000313" key="2">
    <source>
        <dbReference type="EMBL" id="KAF4620615.1"/>
    </source>
</evidence>
<reference evidence="2 3" key="1">
    <citation type="submission" date="2019-12" db="EMBL/GenBank/DDBJ databases">
        <authorList>
            <person name="Floudas D."/>
            <person name="Bentzer J."/>
            <person name="Ahren D."/>
            <person name="Johansson T."/>
            <person name="Persson P."/>
            <person name="Tunlid A."/>
        </authorList>
    </citation>
    <scope>NUCLEOTIDE SEQUENCE [LARGE SCALE GENOMIC DNA]</scope>
    <source>
        <strain evidence="2 3">CBS 102.39</strain>
    </source>
</reference>
<dbReference type="Proteomes" id="UP000521872">
    <property type="component" value="Unassembled WGS sequence"/>
</dbReference>
<dbReference type="EMBL" id="JAACJL010000015">
    <property type="protein sequence ID" value="KAF4620615.1"/>
    <property type="molecule type" value="Genomic_DNA"/>
</dbReference>
<proteinExistence type="predicted"/>
<keyword evidence="1" id="KW-1133">Transmembrane helix</keyword>
<feature type="transmembrane region" description="Helical" evidence="1">
    <location>
        <begin position="91"/>
        <end position="109"/>
    </location>
</feature>